<dbReference type="Proteomes" id="UP000485562">
    <property type="component" value="Unassembled WGS sequence"/>
</dbReference>
<gene>
    <name evidence="1" type="primary">rutC</name>
    <name evidence="1" type="ORF">BWX89_01672</name>
</gene>
<dbReference type="InterPro" id="IPR035959">
    <property type="entry name" value="RutC-like_sf"/>
</dbReference>
<dbReference type="GO" id="GO:0005829">
    <property type="term" value="C:cytosol"/>
    <property type="evidence" value="ECO:0007669"/>
    <property type="project" value="TreeGrafter"/>
</dbReference>
<protein>
    <submittedName>
        <fullName evidence="1">Aminoacrylate peracid reductase RutC</fullName>
    </submittedName>
</protein>
<dbReference type="GO" id="GO:0019239">
    <property type="term" value="F:deaminase activity"/>
    <property type="evidence" value="ECO:0007669"/>
    <property type="project" value="TreeGrafter"/>
</dbReference>
<dbReference type="EMBL" id="MWDQ01000150">
    <property type="protein sequence ID" value="OQB71751.1"/>
    <property type="molecule type" value="Genomic_DNA"/>
</dbReference>
<dbReference type="PANTHER" id="PTHR11803:SF39">
    <property type="entry name" value="2-IMINOBUTANOATE_2-IMINOPROPANOATE DEAMINASE"/>
    <property type="match status" value="1"/>
</dbReference>
<reference evidence="1" key="1">
    <citation type="submission" date="2017-02" db="EMBL/GenBank/DDBJ databases">
        <title>Delving into the versatile metabolic prowess of the omnipresent phylum Bacteroidetes.</title>
        <authorList>
            <person name="Nobu M.K."/>
            <person name="Mei R."/>
            <person name="Narihiro T."/>
            <person name="Kuroda K."/>
            <person name="Liu W.-T."/>
        </authorList>
    </citation>
    <scope>NUCLEOTIDE SEQUENCE</scope>
    <source>
        <strain evidence="1">ADurb.Bin131</strain>
    </source>
</reference>
<name>A0A1V6C4I4_UNCT6</name>
<accession>A0A1V6C4I4</accession>
<dbReference type="Gene3D" id="3.30.1330.40">
    <property type="entry name" value="RutC-like"/>
    <property type="match status" value="2"/>
</dbReference>
<comment type="caution">
    <text evidence="1">The sequence shown here is derived from an EMBL/GenBank/DDBJ whole genome shotgun (WGS) entry which is preliminary data.</text>
</comment>
<dbReference type="Pfam" id="PF01042">
    <property type="entry name" value="Ribonuc_L-PSP"/>
    <property type="match status" value="1"/>
</dbReference>
<dbReference type="AlphaFoldDB" id="A0A1V6C4I4"/>
<dbReference type="InterPro" id="IPR006175">
    <property type="entry name" value="YjgF/YER057c/UK114"/>
</dbReference>
<proteinExistence type="predicted"/>
<dbReference type="PANTHER" id="PTHR11803">
    <property type="entry name" value="2-IMINOBUTANOATE/2-IMINOPROPANOATE DEAMINASE RIDA"/>
    <property type="match status" value="1"/>
</dbReference>
<evidence type="ECO:0000313" key="1">
    <source>
        <dbReference type="EMBL" id="OQB71751.1"/>
    </source>
</evidence>
<organism evidence="1">
    <name type="scientific">candidate division TA06 bacterium ADurb.Bin131</name>
    <dbReference type="NCBI Taxonomy" id="1852827"/>
    <lineage>
        <taxon>Bacteria</taxon>
        <taxon>Bacteria division TA06</taxon>
    </lineage>
</organism>
<sequence>MSKKIISYTFNLKDIPVSVNFSYFTGVNRINEYHITIVPTKYKDIYEQTQLLQNSYKETLKHLSLNLETVVFKRFFFSDIYNQYKIIKNHPFINPKTNEEKCAISLISQPPCPPAKIALWAYHIQDKNCTISKYMDNSIFSICRNNIKHFWDTNITSVKGNTISQQTFDILDKYNSSLEKRNMKLASNVVRTWFFIKDIDSNYKDFTEARKNYFKEKGLIPQTHFITSTGVEGESVDINAKLSMDAYSISGIQSQQIEFLRAPEYISPTYVYGVTFERGSIIKYNDRKHIFISGTASINNKGEIVYPGDILKQFEHTLKNIEILLNQAGAGFKDVCIFIVYIRDITDVQIIHREMRKRFKDTPFILVLAKVCRPGWLIEIECQAILTQDNQGLPEFL</sequence>
<dbReference type="SUPFAM" id="SSF55298">
    <property type="entry name" value="YjgF-like"/>
    <property type="match status" value="1"/>
</dbReference>